<evidence type="ECO:0000313" key="1">
    <source>
        <dbReference type="EMBL" id="GIY34497.1"/>
    </source>
</evidence>
<gene>
    <name evidence="1" type="ORF">CDAR_498881</name>
</gene>
<dbReference type="Proteomes" id="UP001054837">
    <property type="component" value="Unassembled WGS sequence"/>
</dbReference>
<comment type="caution">
    <text evidence="1">The sequence shown here is derived from an EMBL/GenBank/DDBJ whole genome shotgun (WGS) entry which is preliminary data.</text>
</comment>
<keyword evidence="2" id="KW-1185">Reference proteome</keyword>
<organism evidence="1 2">
    <name type="scientific">Caerostris darwini</name>
    <dbReference type="NCBI Taxonomy" id="1538125"/>
    <lineage>
        <taxon>Eukaryota</taxon>
        <taxon>Metazoa</taxon>
        <taxon>Ecdysozoa</taxon>
        <taxon>Arthropoda</taxon>
        <taxon>Chelicerata</taxon>
        <taxon>Arachnida</taxon>
        <taxon>Araneae</taxon>
        <taxon>Araneomorphae</taxon>
        <taxon>Entelegynae</taxon>
        <taxon>Araneoidea</taxon>
        <taxon>Araneidae</taxon>
        <taxon>Caerostris</taxon>
    </lineage>
</organism>
<dbReference type="EMBL" id="BPLQ01008070">
    <property type="protein sequence ID" value="GIY34497.1"/>
    <property type="molecule type" value="Genomic_DNA"/>
</dbReference>
<dbReference type="AlphaFoldDB" id="A0AAV4SPK4"/>
<accession>A0AAV4SPK4</accession>
<protein>
    <submittedName>
        <fullName evidence="1">Uncharacterized protein</fullName>
    </submittedName>
</protein>
<name>A0AAV4SPK4_9ARAC</name>
<evidence type="ECO:0000313" key="2">
    <source>
        <dbReference type="Proteomes" id="UP001054837"/>
    </source>
</evidence>
<sequence>MEHISLPSAKACCSSHQPTDVPGHVMSDFIISRSPGFCSLSSVVHRHQACPGLHVLTVKPRTLSDVCEEDDKEHCSRMMSNLNLLVNKLKNVRLPERLYRR</sequence>
<reference evidence="1 2" key="1">
    <citation type="submission" date="2021-06" db="EMBL/GenBank/DDBJ databases">
        <title>Caerostris darwini draft genome.</title>
        <authorList>
            <person name="Kono N."/>
            <person name="Arakawa K."/>
        </authorList>
    </citation>
    <scope>NUCLEOTIDE SEQUENCE [LARGE SCALE GENOMIC DNA]</scope>
</reference>
<proteinExistence type="predicted"/>